<organism evidence="1 2">
    <name type="scientific">Gossypium stocksii</name>
    <dbReference type="NCBI Taxonomy" id="47602"/>
    <lineage>
        <taxon>Eukaryota</taxon>
        <taxon>Viridiplantae</taxon>
        <taxon>Streptophyta</taxon>
        <taxon>Embryophyta</taxon>
        <taxon>Tracheophyta</taxon>
        <taxon>Spermatophyta</taxon>
        <taxon>Magnoliopsida</taxon>
        <taxon>eudicotyledons</taxon>
        <taxon>Gunneridae</taxon>
        <taxon>Pentapetalae</taxon>
        <taxon>rosids</taxon>
        <taxon>malvids</taxon>
        <taxon>Malvales</taxon>
        <taxon>Malvaceae</taxon>
        <taxon>Malvoideae</taxon>
        <taxon>Gossypium</taxon>
    </lineage>
</organism>
<keyword evidence="2" id="KW-1185">Reference proteome</keyword>
<accession>A0A9D3VVC0</accession>
<evidence type="ECO:0000313" key="1">
    <source>
        <dbReference type="EMBL" id="KAH1097815.1"/>
    </source>
</evidence>
<sequence>MDVSTTQSMNSLIDAATLLGDNIKQVGLELNGSIGSKILTQEKVQTFYVALGEIEGLTEDEHDVMLNKIPDHPMLMLVKSTTFYTINMDEKIYFYPLKIMIVVMG</sequence>
<reference evidence="1 2" key="1">
    <citation type="journal article" date="2021" name="Plant Biotechnol. J.">
        <title>Multi-omics assisted identification of the key and species-specific regulatory components of drought-tolerant mechanisms in Gossypium stocksii.</title>
        <authorList>
            <person name="Yu D."/>
            <person name="Ke L."/>
            <person name="Zhang D."/>
            <person name="Wu Y."/>
            <person name="Sun Y."/>
            <person name="Mei J."/>
            <person name="Sun J."/>
            <person name="Sun Y."/>
        </authorList>
    </citation>
    <scope>NUCLEOTIDE SEQUENCE [LARGE SCALE GENOMIC DNA]</scope>
    <source>
        <strain evidence="2">cv. E1</strain>
        <tissue evidence="1">Leaf</tissue>
    </source>
</reference>
<protein>
    <submittedName>
        <fullName evidence="1">Uncharacterized protein</fullName>
    </submittedName>
</protein>
<name>A0A9D3VVC0_9ROSI</name>
<proteinExistence type="predicted"/>
<gene>
    <name evidence="1" type="ORF">J1N35_014736</name>
</gene>
<dbReference type="Proteomes" id="UP000828251">
    <property type="component" value="Unassembled WGS sequence"/>
</dbReference>
<dbReference type="EMBL" id="JAIQCV010000005">
    <property type="protein sequence ID" value="KAH1097815.1"/>
    <property type="molecule type" value="Genomic_DNA"/>
</dbReference>
<comment type="caution">
    <text evidence="1">The sequence shown here is derived from an EMBL/GenBank/DDBJ whole genome shotgun (WGS) entry which is preliminary data.</text>
</comment>
<dbReference type="AlphaFoldDB" id="A0A9D3VVC0"/>
<evidence type="ECO:0000313" key="2">
    <source>
        <dbReference type="Proteomes" id="UP000828251"/>
    </source>
</evidence>
<dbReference type="OrthoDB" id="971903at2759"/>